<gene>
    <name evidence="1" type="ORF">PSECIP111951_04146</name>
</gene>
<proteinExistence type="predicted"/>
<evidence type="ECO:0000313" key="2">
    <source>
        <dbReference type="Proteomes" id="UP001152485"/>
    </source>
</evidence>
<protein>
    <submittedName>
        <fullName evidence="1">Uncharacterized protein</fullName>
    </submittedName>
</protein>
<reference evidence="1 2" key="1">
    <citation type="submission" date="2022-07" db="EMBL/GenBank/DDBJ databases">
        <authorList>
            <person name="Criscuolo A."/>
        </authorList>
    </citation>
    <scope>NUCLEOTIDE SEQUENCE [LARGE SCALE GENOMIC DNA]</scope>
    <source>
        <strain evidence="2">CIP 111951</strain>
    </source>
</reference>
<evidence type="ECO:0000313" key="1">
    <source>
        <dbReference type="EMBL" id="CAH9068430.1"/>
    </source>
</evidence>
<sequence length="44" mass="4878">MALFGKLTNSVIIPVGFNFILGEPKNKILSVEEDGTGYEQTNYE</sequence>
<dbReference type="EMBL" id="CAMAPD010000037">
    <property type="protein sequence ID" value="CAH9068430.1"/>
    <property type="molecule type" value="Genomic_DNA"/>
</dbReference>
<accession>A0ABN8URY8</accession>
<organism evidence="1 2">
    <name type="scientific">Pseudoalteromonas holothuriae</name>
    <dbReference type="NCBI Taxonomy" id="2963714"/>
    <lineage>
        <taxon>Bacteria</taxon>
        <taxon>Pseudomonadati</taxon>
        <taxon>Pseudomonadota</taxon>
        <taxon>Gammaproteobacteria</taxon>
        <taxon>Alteromonadales</taxon>
        <taxon>Pseudoalteromonadaceae</taxon>
        <taxon>Pseudoalteromonas</taxon>
    </lineage>
</organism>
<comment type="caution">
    <text evidence="1">The sequence shown here is derived from an EMBL/GenBank/DDBJ whole genome shotgun (WGS) entry which is preliminary data.</text>
</comment>
<dbReference type="Proteomes" id="UP001152485">
    <property type="component" value="Unassembled WGS sequence"/>
</dbReference>
<name>A0ABN8URY8_9GAMM</name>